<evidence type="ECO:0000256" key="2">
    <source>
        <dbReference type="SAM" id="Phobius"/>
    </source>
</evidence>
<dbReference type="InterPro" id="IPR023365">
    <property type="entry name" value="Sortase_dom-sf"/>
</dbReference>
<organism evidence="3 4">
    <name type="scientific">Candidatus Gottesmanbacteria bacterium RIFCSPLOWO2_01_FULL_43_11b</name>
    <dbReference type="NCBI Taxonomy" id="1798392"/>
    <lineage>
        <taxon>Bacteria</taxon>
        <taxon>Candidatus Gottesmaniibacteriota</taxon>
    </lineage>
</organism>
<dbReference type="InterPro" id="IPR005754">
    <property type="entry name" value="Sortase"/>
</dbReference>
<keyword evidence="1" id="KW-0378">Hydrolase</keyword>
<proteinExistence type="predicted"/>
<dbReference type="STRING" id="1798392.A3A79_00340"/>
<reference evidence="3 4" key="1">
    <citation type="journal article" date="2016" name="Nat. Commun.">
        <title>Thousands of microbial genomes shed light on interconnected biogeochemical processes in an aquifer system.</title>
        <authorList>
            <person name="Anantharaman K."/>
            <person name="Brown C.T."/>
            <person name="Hug L.A."/>
            <person name="Sharon I."/>
            <person name="Castelle C.J."/>
            <person name="Probst A.J."/>
            <person name="Thomas B.C."/>
            <person name="Singh A."/>
            <person name="Wilkins M.J."/>
            <person name="Karaoz U."/>
            <person name="Brodie E.L."/>
            <person name="Williams K.H."/>
            <person name="Hubbard S.S."/>
            <person name="Banfield J.F."/>
        </authorList>
    </citation>
    <scope>NUCLEOTIDE SEQUENCE [LARGE SCALE GENOMIC DNA]</scope>
</reference>
<keyword evidence="2" id="KW-0812">Transmembrane</keyword>
<keyword evidence="2" id="KW-1133">Transmembrane helix</keyword>
<gene>
    <name evidence="3" type="ORF">A3A79_00340</name>
</gene>
<protein>
    <recommendedName>
        <fullName evidence="5">Sortase</fullName>
    </recommendedName>
</protein>
<sequence length="203" mass="22624">MPSQKAANKLAKSFTSLGILLILISAVIAILTFLPVAKEEISYAFRPKNITAEIVPVDTDFGIVIPKLNANSKVITNVDPFDSRIYQIALTQGVAHARGTGLPGAPGNVFLFSHSSVNFYEASRYNSVFYLLTKLELDDEIQIYYQGNKYTYTIRNKSIVLPTDVQYLKALNADRETVTLMTCWPPGTTFKRLLVIAERKVDE</sequence>
<accession>A0A1F6AGS7</accession>
<dbReference type="InterPro" id="IPR042003">
    <property type="entry name" value="Sortase_E"/>
</dbReference>
<evidence type="ECO:0000256" key="1">
    <source>
        <dbReference type="ARBA" id="ARBA00022801"/>
    </source>
</evidence>
<keyword evidence="2" id="KW-0472">Membrane</keyword>
<dbReference type="GO" id="GO:0016787">
    <property type="term" value="F:hydrolase activity"/>
    <property type="evidence" value="ECO:0007669"/>
    <property type="project" value="UniProtKB-KW"/>
</dbReference>
<name>A0A1F6AGS7_9BACT</name>
<dbReference type="AlphaFoldDB" id="A0A1F6AGS7"/>
<dbReference type="NCBIfam" id="TIGR01076">
    <property type="entry name" value="sortase_fam"/>
    <property type="match status" value="1"/>
</dbReference>
<dbReference type="CDD" id="cd05830">
    <property type="entry name" value="Sortase_E"/>
    <property type="match status" value="1"/>
</dbReference>
<evidence type="ECO:0000313" key="3">
    <source>
        <dbReference type="EMBL" id="OGG23642.1"/>
    </source>
</evidence>
<dbReference type="Proteomes" id="UP000178759">
    <property type="component" value="Unassembled WGS sequence"/>
</dbReference>
<evidence type="ECO:0000313" key="4">
    <source>
        <dbReference type="Proteomes" id="UP000178759"/>
    </source>
</evidence>
<dbReference type="EMBL" id="MFJV01000001">
    <property type="protein sequence ID" value="OGG23642.1"/>
    <property type="molecule type" value="Genomic_DNA"/>
</dbReference>
<dbReference type="SUPFAM" id="SSF63817">
    <property type="entry name" value="Sortase"/>
    <property type="match status" value="1"/>
</dbReference>
<feature type="transmembrane region" description="Helical" evidence="2">
    <location>
        <begin position="17"/>
        <end position="37"/>
    </location>
</feature>
<evidence type="ECO:0008006" key="5">
    <source>
        <dbReference type="Google" id="ProtNLM"/>
    </source>
</evidence>
<comment type="caution">
    <text evidence="3">The sequence shown here is derived from an EMBL/GenBank/DDBJ whole genome shotgun (WGS) entry which is preliminary data.</text>
</comment>
<dbReference type="Gene3D" id="2.40.260.10">
    <property type="entry name" value="Sortase"/>
    <property type="match status" value="1"/>
</dbReference>
<dbReference type="Pfam" id="PF04203">
    <property type="entry name" value="Sortase"/>
    <property type="match status" value="1"/>
</dbReference>